<proteinExistence type="predicted"/>
<accession>A0ABV3WPB6</accession>
<organism evidence="1 2">
    <name type="scientific">Neoaquamicrobium sediminum</name>
    <dbReference type="NCBI Taxonomy" id="1849104"/>
    <lineage>
        <taxon>Bacteria</taxon>
        <taxon>Pseudomonadati</taxon>
        <taxon>Pseudomonadota</taxon>
        <taxon>Alphaproteobacteria</taxon>
        <taxon>Hyphomicrobiales</taxon>
        <taxon>Phyllobacteriaceae</taxon>
        <taxon>Neoaquamicrobium</taxon>
    </lineage>
</organism>
<sequence length="236" mass="27223">MSMQTTVGDTATSPRPWQHLAVLRERARGRFKPTLLTRIERYGIRRDLTVPRDMLPTRVPIALRPMTHADVDILFPDDATALSPKDRQEVVWRRMFIDKAGIANGIVGVDERNGRLCAALWRFWHSDNALVRRIGGFPHLCPDDILIEGHYAPRPYRGVGVMPVVTEMVAREAAIAGLRYMHGFVGTRNRPSLKSARRIGFEPHLLHTRRFRLFGLLVDDRFDVFPDEDPRRRWEL</sequence>
<dbReference type="EMBL" id="JAZHFV010000001">
    <property type="protein sequence ID" value="MEX4006496.1"/>
    <property type="molecule type" value="Genomic_DNA"/>
</dbReference>
<protein>
    <recommendedName>
        <fullName evidence="3">RimJ/RimL family protein N-acetyltransferase</fullName>
    </recommendedName>
</protein>
<comment type="caution">
    <text evidence="1">The sequence shown here is derived from an EMBL/GenBank/DDBJ whole genome shotgun (WGS) entry which is preliminary data.</text>
</comment>
<evidence type="ECO:0008006" key="3">
    <source>
        <dbReference type="Google" id="ProtNLM"/>
    </source>
</evidence>
<reference evidence="1 2" key="1">
    <citation type="submission" date="2024-01" db="EMBL/GenBank/DDBJ databases">
        <title>New evidence supports the origin of RcGTA from prophage.</title>
        <authorList>
            <person name="Xu Y."/>
            <person name="Liu B."/>
            <person name="Chen F."/>
        </authorList>
    </citation>
    <scope>NUCLEOTIDE SEQUENCE [LARGE SCALE GENOMIC DNA]</scope>
    <source>
        <strain evidence="1 2">CBW1107-2</strain>
    </source>
</reference>
<evidence type="ECO:0000313" key="2">
    <source>
        <dbReference type="Proteomes" id="UP001559025"/>
    </source>
</evidence>
<gene>
    <name evidence="1" type="ORF">V1479_04215</name>
</gene>
<name>A0ABV3WPB6_9HYPH</name>
<dbReference type="SUPFAM" id="SSF55729">
    <property type="entry name" value="Acyl-CoA N-acyltransferases (Nat)"/>
    <property type="match status" value="1"/>
</dbReference>
<evidence type="ECO:0000313" key="1">
    <source>
        <dbReference type="EMBL" id="MEX4006496.1"/>
    </source>
</evidence>
<dbReference type="Proteomes" id="UP001559025">
    <property type="component" value="Unassembled WGS sequence"/>
</dbReference>
<keyword evidence="2" id="KW-1185">Reference proteome</keyword>
<dbReference type="RefSeq" id="WP_368801791.1">
    <property type="nucleotide sequence ID" value="NZ_JAZHFV010000001.1"/>
</dbReference>
<dbReference type="Gene3D" id="3.40.630.30">
    <property type="match status" value="1"/>
</dbReference>
<dbReference type="InterPro" id="IPR016181">
    <property type="entry name" value="Acyl_CoA_acyltransferase"/>
</dbReference>